<protein>
    <submittedName>
        <fullName evidence="1">DUF1127 domain-containing protein</fullName>
    </submittedName>
</protein>
<reference evidence="1 2" key="1">
    <citation type="submission" date="2018-07" db="EMBL/GenBank/DDBJ databases">
        <title>Thalassococcus profundi sp. nov., a marine bacterium isolated from deep seawater of Okinawa Trough.</title>
        <authorList>
            <person name="Yu M."/>
        </authorList>
    </citation>
    <scope>NUCLEOTIDE SEQUENCE [LARGE SCALE GENOMIC DNA]</scope>
    <source>
        <strain evidence="1 2">WRAS1</strain>
    </source>
</reference>
<evidence type="ECO:0000313" key="1">
    <source>
        <dbReference type="EMBL" id="RDD66410.1"/>
    </source>
</evidence>
<dbReference type="OrthoDB" id="7867799at2"/>
<sequence length="73" mass="8462">MAHAATYPDVYPKAGVFTRLNAWFFATMEKIAENNPRIRRVRKLEALSDAQLAALGIRRADIVHHVFRDAYYR</sequence>
<accession>A0A369TMI5</accession>
<evidence type="ECO:0000313" key="2">
    <source>
        <dbReference type="Proteomes" id="UP000253977"/>
    </source>
</evidence>
<comment type="caution">
    <text evidence="1">The sequence shown here is derived from an EMBL/GenBank/DDBJ whole genome shotgun (WGS) entry which is preliminary data.</text>
</comment>
<dbReference type="RefSeq" id="WP_114510982.1">
    <property type="nucleotide sequence ID" value="NZ_QPMK01000006.1"/>
</dbReference>
<dbReference type="Proteomes" id="UP000253977">
    <property type="component" value="Unassembled WGS sequence"/>
</dbReference>
<dbReference type="EMBL" id="QPMK01000006">
    <property type="protein sequence ID" value="RDD66410.1"/>
    <property type="molecule type" value="Genomic_DNA"/>
</dbReference>
<gene>
    <name evidence="1" type="ORF">DU478_10915</name>
</gene>
<organism evidence="1 2">
    <name type="scientific">Thalassococcus profundi</name>
    <dbReference type="NCBI Taxonomy" id="2282382"/>
    <lineage>
        <taxon>Bacteria</taxon>
        <taxon>Pseudomonadati</taxon>
        <taxon>Pseudomonadota</taxon>
        <taxon>Alphaproteobacteria</taxon>
        <taxon>Rhodobacterales</taxon>
        <taxon>Roseobacteraceae</taxon>
        <taxon>Thalassococcus</taxon>
    </lineage>
</organism>
<dbReference type="AlphaFoldDB" id="A0A369TMI5"/>
<keyword evidence="2" id="KW-1185">Reference proteome</keyword>
<name>A0A369TMI5_9RHOB</name>
<proteinExistence type="predicted"/>